<gene>
    <name evidence="2" type="ORF">PODLI_1B003790</name>
</gene>
<protein>
    <submittedName>
        <fullName evidence="2">Uncharacterized protein</fullName>
    </submittedName>
</protein>
<organism evidence="2 3">
    <name type="scientific">Podarcis lilfordi</name>
    <name type="common">Lilford's wall lizard</name>
    <dbReference type="NCBI Taxonomy" id="74358"/>
    <lineage>
        <taxon>Eukaryota</taxon>
        <taxon>Metazoa</taxon>
        <taxon>Chordata</taxon>
        <taxon>Craniata</taxon>
        <taxon>Vertebrata</taxon>
        <taxon>Euteleostomi</taxon>
        <taxon>Lepidosauria</taxon>
        <taxon>Squamata</taxon>
        <taxon>Bifurcata</taxon>
        <taxon>Unidentata</taxon>
        <taxon>Episquamata</taxon>
        <taxon>Laterata</taxon>
        <taxon>Lacertibaenia</taxon>
        <taxon>Lacertidae</taxon>
        <taxon>Podarcis</taxon>
    </lineage>
</organism>
<dbReference type="AlphaFoldDB" id="A0AA35KYN0"/>
<feature type="chain" id="PRO_5041287847" evidence="1">
    <location>
        <begin position="34"/>
        <end position="100"/>
    </location>
</feature>
<dbReference type="Proteomes" id="UP001178461">
    <property type="component" value="Chromosome 10"/>
</dbReference>
<evidence type="ECO:0000256" key="1">
    <source>
        <dbReference type="SAM" id="SignalP"/>
    </source>
</evidence>
<keyword evidence="1" id="KW-0732">Signal</keyword>
<feature type="signal peptide" evidence="1">
    <location>
        <begin position="1"/>
        <end position="33"/>
    </location>
</feature>
<reference evidence="2" key="1">
    <citation type="submission" date="2022-12" db="EMBL/GenBank/DDBJ databases">
        <authorList>
            <person name="Alioto T."/>
            <person name="Alioto T."/>
            <person name="Gomez Garrido J."/>
        </authorList>
    </citation>
    <scope>NUCLEOTIDE SEQUENCE</scope>
</reference>
<keyword evidence="3" id="KW-1185">Reference proteome</keyword>
<sequence>MFPHKSNLHGRNKYPNPPSHLCLLICLSISVSAAGPWQPGTGLDDIIWVIERVYAFCKNMPAMYIEGLETIFGERSAKVHFQSTITNSQMHPHIGGRTFK</sequence>
<name>A0AA35KYN0_9SAUR</name>
<evidence type="ECO:0000313" key="3">
    <source>
        <dbReference type="Proteomes" id="UP001178461"/>
    </source>
</evidence>
<accession>A0AA35KYN0</accession>
<dbReference type="EMBL" id="OX395135">
    <property type="protein sequence ID" value="CAI5786139.1"/>
    <property type="molecule type" value="Genomic_DNA"/>
</dbReference>
<evidence type="ECO:0000313" key="2">
    <source>
        <dbReference type="EMBL" id="CAI5786139.1"/>
    </source>
</evidence>
<proteinExistence type="predicted"/>